<proteinExistence type="predicted"/>
<comment type="caution">
    <text evidence="2">The sequence shown here is derived from an EMBL/GenBank/DDBJ whole genome shotgun (WGS) entry which is preliminary data.</text>
</comment>
<dbReference type="EMBL" id="JACTNZ010000004">
    <property type="protein sequence ID" value="KAG5552319.1"/>
    <property type="molecule type" value="Genomic_DNA"/>
</dbReference>
<dbReference type="Pfam" id="PF23247">
    <property type="entry name" value="LRR_RPS2"/>
    <property type="match status" value="1"/>
</dbReference>
<organism evidence="2 3">
    <name type="scientific">Rhododendron griersonianum</name>
    <dbReference type="NCBI Taxonomy" id="479676"/>
    <lineage>
        <taxon>Eukaryota</taxon>
        <taxon>Viridiplantae</taxon>
        <taxon>Streptophyta</taxon>
        <taxon>Embryophyta</taxon>
        <taxon>Tracheophyta</taxon>
        <taxon>Spermatophyta</taxon>
        <taxon>Magnoliopsida</taxon>
        <taxon>eudicotyledons</taxon>
        <taxon>Gunneridae</taxon>
        <taxon>Pentapetalae</taxon>
        <taxon>asterids</taxon>
        <taxon>Ericales</taxon>
        <taxon>Ericaceae</taxon>
        <taxon>Ericoideae</taxon>
        <taxon>Rhodoreae</taxon>
        <taxon>Rhododendron</taxon>
    </lineage>
</organism>
<evidence type="ECO:0000259" key="1">
    <source>
        <dbReference type="Pfam" id="PF23247"/>
    </source>
</evidence>
<feature type="domain" description="Disease resistance protein At4g27190-like leucine-rich repeats" evidence="1">
    <location>
        <begin position="3"/>
        <end position="101"/>
    </location>
</feature>
<accession>A0AAV6KJ31</accession>
<keyword evidence="3" id="KW-1185">Reference proteome</keyword>
<evidence type="ECO:0000313" key="3">
    <source>
        <dbReference type="Proteomes" id="UP000823749"/>
    </source>
</evidence>
<dbReference type="AlphaFoldDB" id="A0AAV6KJ31"/>
<gene>
    <name evidence="2" type="ORF">RHGRI_010411</name>
</gene>
<evidence type="ECO:0000313" key="2">
    <source>
        <dbReference type="EMBL" id="KAG5552319.1"/>
    </source>
</evidence>
<dbReference type="InterPro" id="IPR057135">
    <property type="entry name" value="At4g27190-like_LRR"/>
</dbReference>
<protein>
    <recommendedName>
        <fullName evidence="1">Disease resistance protein At4g27190-like leucine-rich repeats domain-containing protein</fullName>
    </recommendedName>
</protein>
<name>A0AAV6KJ31_9ERIC</name>
<dbReference type="Proteomes" id="UP000823749">
    <property type="component" value="Chromosome 4"/>
</dbReference>
<reference evidence="2" key="1">
    <citation type="submission" date="2020-08" db="EMBL/GenBank/DDBJ databases">
        <title>Plant Genome Project.</title>
        <authorList>
            <person name="Zhang R.-G."/>
        </authorList>
    </citation>
    <scope>NUCLEOTIDE SEQUENCE</scope>
    <source>
        <strain evidence="2">WSP0</strain>
        <tissue evidence="2">Leaf</tissue>
    </source>
</reference>
<sequence length="128" mass="14301">MDNIIEIWDKQSIAVLEDKGSFCQLMEVSLIDCDKLLLVFPSKMHPRLKNLEKLTVAGCAAMEGIVEFEGEIYEDGLGNEICFSKLSRLTLWGLPNLVRFCTKLRTAGTTDGNAPIHAQPLFNEKVTL</sequence>